<keyword evidence="2" id="KW-1133">Transmembrane helix</keyword>
<feature type="transmembrane region" description="Helical" evidence="2">
    <location>
        <begin position="307"/>
        <end position="328"/>
    </location>
</feature>
<dbReference type="InterPro" id="IPR036259">
    <property type="entry name" value="MFS_trans_sf"/>
</dbReference>
<feature type="transmembrane region" description="Helical" evidence="2">
    <location>
        <begin position="149"/>
        <end position="168"/>
    </location>
</feature>
<proteinExistence type="predicted"/>
<organism evidence="3 4">
    <name type="scientific">Zhenpiania hominis</name>
    <dbReference type="NCBI Taxonomy" id="2763644"/>
    <lineage>
        <taxon>Bacteria</taxon>
        <taxon>Bacillati</taxon>
        <taxon>Bacillota</taxon>
        <taxon>Clostridia</taxon>
        <taxon>Peptostreptococcales</taxon>
        <taxon>Anaerovoracaceae</taxon>
        <taxon>Zhenpiania</taxon>
    </lineage>
</organism>
<feature type="transmembrane region" description="Helical" evidence="2">
    <location>
        <begin position="65"/>
        <end position="82"/>
    </location>
</feature>
<dbReference type="SUPFAM" id="SSF103473">
    <property type="entry name" value="MFS general substrate transporter"/>
    <property type="match status" value="1"/>
</dbReference>
<evidence type="ECO:0000313" key="4">
    <source>
        <dbReference type="Proteomes" id="UP000602647"/>
    </source>
</evidence>
<feature type="transmembrane region" description="Helical" evidence="2">
    <location>
        <begin position="102"/>
        <end position="119"/>
    </location>
</feature>
<comment type="caution">
    <text evidence="3">The sequence shown here is derived from an EMBL/GenBank/DDBJ whole genome shotgun (WGS) entry which is preliminary data.</text>
</comment>
<dbReference type="AlphaFoldDB" id="A0A923NLW3"/>
<accession>A0A923NLW3</accession>
<evidence type="ECO:0000256" key="1">
    <source>
        <dbReference type="SAM" id="MobiDB-lite"/>
    </source>
</evidence>
<keyword evidence="2" id="KW-0472">Membrane</keyword>
<keyword evidence="4" id="KW-1185">Reference proteome</keyword>
<dbReference type="Proteomes" id="UP000602647">
    <property type="component" value="Unassembled WGS sequence"/>
</dbReference>
<feature type="transmembrane region" description="Helical" evidence="2">
    <location>
        <begin position="41"/>
        <end position="58"/>
    </location>
</feature>
<feature type="transmembrane region" description="Helical" evidence="2">
    <location>
        <begin position="12"/>
        <end position="35"/>
    </location>
</feature>
<sequence>MSFTRYLRYSVWEYIFCAVMCCCVNRTIFSGFYISDNLQDNYVLLIGMSCALCALLFAGSYNRRSVLIAAGAFVVMAVAFLIIARQSSGGANIFHDQEGNPYLYFIISVIATVIVFLLTRTRTGTAALFIAGAFTLAMIQFLYRSNHLIALFLFILACGAMLLYKNYYKSVLESQTVRTAFGRMFIFSIALCLVLTLLGTGIFYGIAKAFDPQARELKLITKYMALETLQKVGIADLSALPDYDKTTKNTSDQERKAKEEKEKKEEQAEGNNQKREVQNKDQKDPNRLDSREDPAFNVVNYLKKTHLWVLFPILLLLLIAGAIFAKIWSRKRWMQKLEPENNRIKVVEMYQYYMKRLRRMKIRKAPEDTLFQFVEKAGSPLQHFTAGDTDFRKLTALYVRASYGKEDISDSEFQSYLNFYQVFYKNCRQYLGRFKYILKFFYL</sequence>
<dbReference type="EMBL" id="JACRYT010000004">
    <property type="protein sequence ID" value="MBC6679399.1"/>
    <property type="molecule type" value="Genomic_DNA"/>
</dbReference>
<dbReference type="RefSeq" id="WP_187302506.1">
    <property type="nucleotide sequence ID" value="NZ_JACRYT010000004.1"/>
</dbReference>
<protein>
    <recommendedName>
        <fullName evidence="5">DUF4129 domain-containing protein</fullName>
    </recommendedName>
</protein>
<keyword evidence="2" id="KW-0812">Transmembrane</keyword>
<evidence type="ECO:0008006" key="5">
    <source>
        <dbReference type="Google" id="ProtNLM"/>
    </source>
</evidence>
<evidence type="ECO:0000256" key="2">
    <source>
        <dbReference type="SAM" id="Phobius"/>
    </source>
</evidence>
<name>A0A923NLW3_9FIRM</name>
<feature type="transmembrane region" description="Helical" evidence="2">
    <location>
        <begin position="126"/>
        <end position="143"/>
    </location>
</feature>
<feature type="transmembrane region" description="Helical" evidence="2">
    <location>
        <begin position="180"/>
        <end position="207"/>
    </location>
</feature>
<evidence type="ECO:0000313" key="3">
    <source>
        <dbReference type="EMBL" id="MBC6679399.1"/>
    </source>
</evidence>
<reference evidence="3" key="1">
    <citation type="submission" date="2020-08" db="EMBL/GenBank/DDBJ databases">
        <title>Genome public.</title>
        <authorList>
            <person name="Liu C."/>
            <person name="Sun Q."/>
        </authorList>
    </citation>
    <scope>NUCLEOTIDE SEQUENCE</scope>
    <source>
        <strain evidence="3">BX12</strain>
    </source>
</reference>
<feature type="region of interest" description="Disordered" evidence="1">
    <location>
        <begin position="245"/>
        <end position="290"/>
    </location>
</feature>
<gene>
    <name evidence="3" type="ORF">H9L42_06125</name>
</gene>